<proteinExistence type="predicted"/>
<comment type="caution">
    <text evidence="1">The sequence shown here is derived from an EMBL/GenBank/DDBJ whole genome shotgun (WGS) entry which is preliminary data.</text>
</comment>
<dbReference type="EMBL" id="JAHRHJ020000004">
    <property type="protein sequence ID" value="KAH9318015.1"/>
    <property type="molecule type" value="Genomic_DNA"/>
</dbReference>
<reference evidence="1 2" key="1">
    <citation type="journal article" date="2021" name="Nat. Plants">
        <title>The Taxus genome provides insights into paclitaxel biosynthesis.</title>
        <authorList>
            <person name="Xiong X."/>
            <person name="Gou J."/>
            <person name="Liao Q."/>
            <person name="Li Y."/>
            <person name="Zhou Q."/>
            <person name="Bi G."/>
            <person name="Li C."/>
            <person name="Du R."/>
            <person name="Wang X."/>
            <person name="Sun T."/>
            <person name="Guo L."/>
            <person name="Liang H."/>
            <person name="Lu P."/>
            <person name="Wu Y."/>
            <person name="Zhang Z."/>
            <person name="Ro D.K."/>
            <person name="Shang Y."/>
            <person name="Huang S."/>
            <person name="Yan J."/>
        </authorList>
    </citation>
    <scope>NUCLEOTIDE SEQUENCE [LARGE SCALE GENOMIC DNA]</scope>
    <source>
        <strain evidence="1">Ta-2019</strain>
    </source>
</reference>
<keyword evidence="2" id="KW-1185">Reference proteome</keyword>
<gene>
    <name evidence="1" type="ORF">KI387_019784</name>
</gene>
<organism evidence="1 2">
    <name type="scientific">Taxus chinensis</name>
    <name type="common">Chinese yew</name>
    <name type="synonym">Taxus wallichiana var. chinensis</name>
    <dbReference type="NCBI Taxonomy" id="29808"/>
    <lineage>
        <taxon>Eukaryota</taxon>
        <taxon>Viridiplantae</taxon>
        <taxon>Streptophyta</taxon>
        <taxon>Embryophyta</taxon>
        <taxon>Tracheophyta</taxon>
        <taxon>Spermatophyta</taxon>
        <taxon>Pinopsida</taxon>
        <taxon>Pinidae</taxon>
        <taxon>Conifers II</taxon>
        <taxon>Cupressales</taxon>
        <taxon>Taxaceae</taxon>
        <taxon>Taxus</taxon>
    </lineage>
</organism>
<evidence type="ECO:0000313" key="2">
    <source>
        <dbReference type="Proteomes" id="UP000824469"/>
    </source>
</evidence>
<accession>A0AA38GA30</accession>
<dbReference type="Proteomes" id="UP000824469">
    <property type="component" value="Unassembled WGS sequence"/>
</dbReference>
<dbReference type="AlphaFoldDB" id="A0AA38GA30"/>
<sequence length="259" mass="28406">MLLNTVCIILYLGDGSYSAFLSLEILREQNAIGSNVLDPFPERLVMDISNEVEGDVVSIIMDPVSSWPKLKGARSKQQIRISDTNDNTITAESEDLSKAHYRVDHLCKNGHTSQACHRNLDEESTNSHLDLEHTTLCTYNGMCANEAENGILGNGSSCHIVEQHLENSDSSEIRSCDDEQHKMEKALGNVAMIVNSLPGRWPTGSLIGIIEKSPCCDAVIVFLEVKQWISCKGKSGVVPGVSISPRKNWNGLASHTREG</sequence>
<evidence type="ECO:0000313" key="1">
    <source>
        <dbReference type="EMBL" id="KAH9318015.1"/>
    </source>
</evidence>
<protein>
    <submittedName>
        <fullName evidence="1">Uncharacterized protein</fullName>
    </submittedName>
</protein>
<name>A0AA38GA30_TAXCH</name>